<evidence type="ECO:0000313" key="2">
    <source>
        <dbReference type="EMBL" id="KZN29805.1"/>
    </source>
</evidence>
<dbReference type="EMBL" id="AUYB01000158">
    <property type="protein sequence ID" value="KZN29805.1"/>
    <property type="molecule type" value="Genomic_DNA"/>
</dbReference>
<accession>A0A161ZRW3</accession>
<evidence type="ECO:0000259" key="1">
    <source>
        <dbReference type="PROSITE" id="PS50983"/>
    </source>
</evidence>
<protein>
    <recommendedName>
        <fullName evidence="1">Fe/B12 periplasmic-binding domain-containing protein</fullName>
    </recommendedName>
</protein>
<keyword evidence="3" id="KW-1185">Reference proteome</keyword>
<dbReference type="CDD" id="cd01144">
    <property type="entry name" value="BtuF"/>
    <property type="match status" value="1"/>
</dbReference>
<dbReference type="Proteomes" id="UP000076643">
    <property type="component" value="Unassembled WGS sequence"/>
</dbReference>
<gene>
    <name evidence="2" type="ORF">N475_05770</name>
</gene>
<dbReference type="PROSITE" id="PS50983">
    <property type="entry name" value="FE_B12_PBP"/>
    <property type="match status" value="1"/>
</dbReference>
<dbReference type="InterPro" id="IPR051030">
    <property type="entry name" value="Vitamin_B12-ABC_binding"/>
</dbReference>
<dbReference type="Gene3D" id="3.40.50.1980">
    <property type="entry name" value="Nitrogenase molybdenum iron protein domain"/>
    <property type="match status" value="2"/>
</dbReference>
<feature type="domain" description="Fe/B12 periplasmic-binding" evidence="1">
    <location>
        <begin position="25"/>
        <end position="280"/>
    </location>
</feature>
<proteinExistence type="predicted"/>
<name>A0A161ZRW3_9GAMM</name>
<organism evidence="2 3">
    <name type="scientific">Pseudoalteromonas luteoviolacea DSM 6061</name>
    <dbReference type="NCBI Taxonomy" id="1365250"/>
    <lineage>
        <taxon>Bacteria</taxon>
        <taxon>Pseudomonadati</taxon>
        <taxon>Pseudomonadota</taxon>
        <taxon>Gammaproteobacteria</taxon>
        <taxon>Alteromonadales</taxon>
        <taxon>Pseudoalteromonadaceae</taxon>
        <taxon>Pseudoalteromonas</taxon>
    </lineage>
</organism>
<dbReference type="PATRIC" id="fig|1365250.3.peg.5207"/>
<sequence length="287" mass="32111">MSELDQTQLQHNDMVDFSPPTWPTRIICLTEETTEALYLMGEDARIVGVSAYAMRPERVKKEKPKVSAFVDARIEKILDLKPDLVLAFSDIQGNIVRDLVKQGVDVHCFNHRSIAGIMQMIRTLSALIGEPQKGEKLVAELNQSLAQIQLSAAQLKIKPRVYFEEWFDPLITGISWVSELVELAGGIDCYKEFASESLAKNRIIANTDEVIDKQPDIVIASWCGRRFNKGKLVSRAGWDRIPAIKSDDVYEINSADILQPGPAALTDGVKAIHKIIANWAQKRPESN</sequence>
<dbReference type="PANTHER" id="PTHR42860:SF2">
    <property type="entry name" value="BLL4160 PROTEIN"/>
    <property type="match status" value="1"/>
</dbReference>
<reference evidence="2 3" key="1">
    <citation type="submission" date="2013-07" db="EMBL/GenBank/DDBJ databases">
        <title>Comparative Genomic and Metabolomic Analysis of Twelve Strains of Pseudoalteromonas luteoviolacea.</title>
        <authorList>
            <person name="Vynne N.G."/>
            <person name="Mansson M."/>
            <person name="Gram L."/>
        </authorList>
    </citation>
    <scope>NUCLEOTIDE SEQUENCE [LARGE SCALE GENOMIC DNA]</scope>
    <source>
        <strain evidence="2 3">DSM 6061</strain>
    </source>
</reference>
<dbReference type="RefSeq" id="WP_227008513.1">
    <property type="nucleotide sequence ID" value="NZ_AQHB01000049.1"/>
</dbReference>
<dbReference type="PANTHER" id="PTHR42860">
    <property type="entry name" value="VITAMIN B12-BINDING PROTEIN"/>
    <property type="match status" value="1"/>
</dbReference>
<dbReference type="InterPro" id="IPR002491">
    <property type="entry name" value="ABC_transptr_periplasmic_BD"/>
</dbReference>
<evidence type="ECO:0000313" key="3">
    <source>
        <dbReference type="Proteomes" id="UP000076643"/>
    </source>
</evidence>
<dbReference type="Pfam" id="PF01497">
    <property type="entry name" value="Peripla_BP_2"/>
    <property type="match status" value="1"/>
</dbReference>
<dbReference type="SUPFAM" id="SSF53807">
    <property type="entry name" value="Helical backbone' metal receptor"/>
    <property type="match status" value="1"/>
</dbReference>
<comment type="caution">
    <text evidence="2">The sequence shown here is derived from an EMBL/GenBank/DDBJ whole genome shotgun (WGS) entry which is preliminary data.</text>
</comment>
<dbReference type="AlphaFoldDB" id="A0A161ZRW3"/>